<comment type="caution">
    <text evidence="3">The sequence shown here is derived from an EMBL/GenBank/DDBJ whole genome shotgun (WGS) entry which is preliminary data.</text>
</comment>
<protein>
    <submittedName>
        <fullName evidence="3">Uncharacterized protein</fullName>
    </submittedName>
</protein>
<evidence type="ECO:0000313" key="3">
    <source>
        <dbReference type="EMBL" id="HJB40548.1"/>
    </source>
</evidence>
<organism evidence="3 4">
    <name type="scientific">Candidatus Ruthenibacterium avium</name>
    <dbReference type="NCBI Taxonomy" id="2838751"/>
    <lineage>
        <taxon>Bacteria</taxon>
        <taxon>Bacillati</taxon>
        <taxon>Bacillota</taxon>
        <taxon>Clostridia</taxon>
        <taxon>Eubacteriales</taxon>
        <taxon>Oscillospiraceae</taxon>
        <taxon>Ruthenibacterium</taxon>
    </lineage>
</organism>
<evidence type="ECO:0000256" key="2">
    <source>
        <dbReference type="SAM" id="Phobius"/>
    </source>
</evidence>
<keyword evidence="2" id="KW-0812">Transmembrane</keyword>
<feature type="transmembrane region" description="Helical" evidence="2">
    <location>
        <begin position="33"/>
        <end position="54"/>
    </location>
</feature>
<sequence>MKQALSWPASTLIALGVILFVDTVFTFDPSTGFLAGSAIGRYVVYALALGNIWLFSRSQVKASAKPLALSTVKTVFTLASAASVFYSIAIVIFSAMGVESVPTGHHSTAFAQSLNAMADIACAVLFMGMAVWFSVIGRKFLSGKDSVSPNVLLLSGAVILVGPVLILLREAVFRSISSHRLSIVIPVLAMLFSVGFFIALCRFLFTQGADSARRVVFWGWSIFFFGVCLALPQTLYFSTSQPYCMALVPQVIFCAALGILGACSAQWARCGLDIPAIPAPSPAAQENSEPQQEQAEEQT</sequence>
<dbReference type="EMBL" id="DWYA01000080">
    <property type="protein sequence ID" value="HJB40548.1"/>
    <property type="molecule type" value="Genomic_DNA"/>
</dbReference>
<feature type="transmembrane region" description="Helical" evidence="2">
    <location>
        <begin position="75"/>
        <end position="96"/>
    </location>
</feature>
<feature type="transmembrane region" description="Helical" evidence="2">
    <location>
        <begin position="7"/>
        <end position="27"/>
    </location>
</feature>
<reference evidence="3" key="2">
    <citation type="submission" date="2021-04" db="EMBL/GenBank/DDBJ databases">
        <authorList>
            <person name="Gilroy R."/>
        </authorList>
    </citation>
    <scope>NUCLEOTIDE SEQUENCE</scope>
    <source>
        <strain evidence="3">ChiBcec8-14828</strain>
    </source>
</reference>
<gene>
    <name evidence="3" type="ORF">H9943_09155</name>
</gene>
<feature type="transmembrane region" description="Helical" evidence="2">
    <location>
        <begin position="247"/>
        <end position="268"/>
    </location>
</feature>
<feature type="transmembrane region" description="Helical" evidence="2">
    <location>
        <begin position="116"/>
        <end position="135"/>
    </location>
</feature>
<keyword evidence="2" id="KW-0472">Membrane</keyword>
<feature type="transmembrane region" description="Helical" evidence="2">
    <location>
        <begin position="217"/>
        <end position="235"/>
    </location>
</feature>
<reference evidence="3" key="1">
    <citation type="journal article" date="2021" name="PeerJ">
        <title>Extensive microbial diversity within the chicken gut microbiome revealed by metagenomics and culture.</title>
        <authorList>
            <person name="Gilroy R."/>
            <person name="Ravi A."/>
            <person name="Getino M."/>
            <person name="Pursley I."/>
            <person name="Horton D.L."/>
            <person name="Alikhan N.F."/>
            <person name="Baker D."/>
            <person name="Gharbi K."/>
            <person name="Hall N."/>
            <person name="Watson M."/>
            <person name="Adriaenssens E.M."/>
            <person name="Foster-Nyarko E."/>
            <person name="Jarju S."/>
            <person name="Secka A."/>
            <person name="Antonio M."/>
            <person name="Oren A."/>
            <person name="Chaudhuri R.R."/>
            <person name="La Ragione R."/>
            <person name="Hildebrand F."/>
            <person name="Pallen M.J."/>
        </authorList>
    </citation>
    <scope>NUCLEOTIDE SEQUENCE</scope>
    <source>
        <strain evidence="3">ChiBcec8-14828</strain>
    </source>
</reference>
<keyword evidence="2" id="KW-1133">Transmembrane helix</keyword>
<evidence type="ECO:0000313" key="4">
    <source>
        <dbReference type="Proteomes" id="UP000824209"/>
    </source>
</evidence>
<evidence type="ECO:0000256" key="1">
    <source>
        <dbReference type="SAM" id="MobiDB-lite"/>
    </source>
</evidence>
<name>A0A9D2S1D2_9FIRM</name>
<accession>A0A9D2S1D2</accession>
<proteinExistence type="predicted"/>
<feature type="transmembrane region" description="Helical" evidence="2">
    <location>
        <begin position="183"/>
        <end position="205"/>
    </location>
</feature>
<dbReference type="Proteomes" id="UP000824209">
    <property type="component" value="Unassembled WGS sequence"/>
</dbReference>
<dbReference type="AlphaFoldDB" id="A0A9D2S1D2"/>
<feature type="transmembrane region" description="Helical" evidence="2">
    <location>
        <begin position="147"/>
        <end position="168"/>
    </location>
</feature>
<feature type="region of interest" description="Disordered" evidence="1">
    <location>
        <begin position="280"/>
        <end position="299"/>
    </location>
</feature>